<dbReference type="EMBL" id="GGEC01059545">
    <property type="protein sequence ID" value="MBX40029.1"/>
    <property type="molecule type" value="Transcribed_RNA"/>
</dbReference>
<sequence length="25" mass="3034">MQANNYIGKKLVVSRETKRDQRERN</sequence>
<dbReference type="AlphaFoldDB" id="A0A2P2NC27"/>
<evidence type="ECO:0000313" key="2">
    <source>
        <dbReference type="EMBL" id="MBX40029.1"/>
    </source>
</evidence>
<name>A0A2P2NC27_RHIMU</name>
<proteinExistence type="predicted"/>
<reference evidence="2" key="1">
    <citation type="submission" date="2018-02" db="EMBL/GenBank/DDBJ databases">
        <title>Rhizophora mucronata_Transcriptome.</title>
        <authorList>
            <person name="Meera S.P."/>
            <person name="Sreeshan A."/>
            <person name="Augustine A."/>
        </authorList>
    </citation>
    <scope>NUCLEOTIDE SEQUENCE</scope>
    <source>
        <tissue evidence="2">Leaf</tissue>
    </source>
</reference>
<feature type="region of interest" description="Disordered" evidence="1">
    <location>
        <begin position="1"/>
        <end position="25"/>
    </location>
</feature>
<feature type="compositionally biased region" description="Basic and acidic residues" evidence="1">
    <location>
        <begin position="13"/>
        <end position="25"/>
    </location>
</feature>
<protein>
    <submittedName>
        <fullName evidence="2">Uncharacterized protein</fullName>
    </submittedName>
</protein>
<evidence type="ECO:0000256" key="1">
    <source>
        <dbReference type="SAM" id="MobiDB-lite"/>
    </source>
</evidence>
<accession>A0A2P2NC27</accession>
<organism evidence="2">
    <name type="scientific">Rhizophora mucronata</name>
    <name type="common">Asiatic mangrove</name>
    <dbReference type="NCBI Taxonomy" id="61149"/>
    <lineage>
        <taxon>Eukaryota</taxon>
        <taxon>Viridiplantae</taxon>
        <taxon>Streptophyta</taxon>
        <taxon>Embryophyta</taxon>
        <taxon>Tracheophyta</taxon>
        <taxon>Spermatophyta</taxon>
        <taxon>Magnoliopsida</taxon>
        <taxon>eudicotyledons</taxon>
        <taxon>Gunneridae</taxon>
        <taxon>Pentapetalae</taxon>
        <taxon>rosids</taxon>
        <taxon>fabids</taxon>
        <taxon>Malpighiales</taxon>
        <taxon>Rhizophoraceae</taxon>
        <taxon>Rhizophora</taxon>
    </lineage>
</organism>